<feature type="repeat" description="TPR" evidence="1">
    <location>
        <begin position="698"/>
        <end position="731"/>
    </location>
</feature>
<sequence>MRAALLAALAGGAGGDAGRKAVEELARAVDLDAGAPVRELARAAEDPARRDAVRAWGERLAGLLGGEPGVAGAVARAMEEQAPGSTATWYRGDHTDFRGGVFLREVVGVQIVIQSGGAVAPEALAGLPPRPGGFTGRAAETDALLAALDPAAPSPAAVLVAAVSGLGGIGKTALAVETAHQACARGWFPGGALFVDLHGYDSEPVTADRGLHALLRALGVRPEDLPATADERAVLYRSVLAERARERGPVLILADNASSPEQVRPLLPGDTRHRVLVTSRDRLPQLGARLVALDELTPAEAYGLLDRALRIADPDDTRIADDPGAAERLAGLCGHLPLALQIAAALLAEDPDKPVTELVAELAESHDRLDDLYDGERSVRAAFELSYHRLPPEQARLLRLLALAPGPEASEEMIAALVGADAAPARELRALARAHLVERGSGRGWWRMHDLVRVFGAGVVAGDAGLREEGEAARERVLGFYYRWADAADDRLRWLPGRVEPERFGDRGQALAWLDSERAGLVAAALWAREERYANTAVRLVLCLWTYLRWRRYFDDLITVNRAAQEAAHRAGDRHGEAMAWNNLGLALRQVGQVEEAIDAHTRDLDLCQAVGDRHNEAMAWNNLGSALQEAGRMEESIDAHTRARDLHQAVGDRHCEAGAWNNLGIALGEAGRAEESIDAHSRARDLHQAVGDRHGEAGAWNNLGSALREAGRAEQVIEAYGKALEIYQEFEDWYGTGLTLENLGFAHEGAGRPVAARACWLQSADAYTRANAPAEAARARSRATELDEGETTP</sequence>
<dbReference type="OrthoDB" id="3349744at2"/>
<dbReference type="SMART" id="SM00028">
    <property type="entry name" value="TPR"/>
    <property type="match status" value="4"/>
</dbReference>
<evidence type="ECO:0000256" key="1">
    <source>
        <dbReference type="PROSITE-ProRule" id="PRU00339"/>
    </source>
</evidence>
<dbReference type="InterPro" id="IPR019734">
    <property type="entry name" value="TPR_rpt"/>
</dbReference>
<accession>A0A0C5G6J7</accession>
<dbReference type="EMBL" id="CP010849">
    <property type="protein sequence ID" value="AJP03884.1"/>
    <property type="molecule type" value="Genomic_DNA"/>
</dbReference>
<dbReference type="PATRIC" id="fig|477245.3.peg.4829"/>
<dbReference type="SUPFAM" id="SSF48452">
    <property type="entry name" value="TPR-like"/>
    <property type="match status" value="1"/>
</dbReference>
<dbReference type="InterPro" id="IPR011990">
    <property type="entry name" value="TPR-like_helical_dom_sf"/>
</dbReference>
<keyword evidence="1" id="KW-0802">TPR repeat</keyword>
<dbReference type="GO" id="GO:0043531">
    <property type="term" value="F:ADP binding"/>
    <property type="evidence" value="ECO:0007669"/>
    <property type="project" value="InterPro"/>
</dbReference>
<proteinExistence type="predicted"/>
<dbReference type="PANTHER" id="PTHR47691">
    <property type="entry name" value="REGULATOR-RELATED"/>
    <property type="match status" value="1"/>
</dbReference>
<dbReference type="KEGG" id="scw:TU94_22850"/>
<name>A0A0C5G6J7_9ACTN</name>
<organism evidence="2 3">
    <name type="scientific">Streptomyces cyaneogriseus subsp. noncyanogenus</name>
    <dbReference type="NCBI Taxonomy" id="477245"/>
    <lineage>
        <taxon>Bacteria</taxon>
        <taxon>Bacillati</taxon>
        <taxon>Actinomycetota</taxon>
        <taxon>Actinomycetes</taxon>
        <taxon>Kitasatosporales</taxon>
        <taxon>Streptomycetaceae</taxon>
        <taxon>Streptomyces</taxon>
    </lineage>
</organism>
<dbReference type="SUPFAM" id="SSF52540">
    <property type="entry name" value="P-loop containing nucleoside triphosphate hydrolases"/>
    <property type="match status" value="1"/>
</dbReference>
<dbReference type="PRINTS" id="PR00364">
    <property type="entry name" value="DISEASERSIST"/>
</dbReference>
<protein>
    <submittedName>
        <fullName evidence="2">Regulator</fullName>
    </submittedName>
</protein>
<gene>
    <name evidence="2" type="ORF">TU94_22850</name>
</gene>
<dbReference type="Pfam" id="PF13424">
    <property type="entry name" value="TPR_12"/>
    <property type="match status" value="2"/>
</dbReference>
<dbReference type="Proteomes" id="UP000032234">
    <property type="component" value="Chromosome"/>
</dbReference>
<dbReference type="PROSITE" id="PS50005">
    <property type="entry name" value="TPR"/>
    <property type="match status" value="1"/>
</dbReference>
<dbReference type="InterPro" id="IPR027417">
    <property type="entry name" value="P-loop_NTPase"/>
</dbReference>
<dbReference type="Gene3D" id="1.25.40.10">
    <property type="entry name" value="Tetratricopeptide repeat domain"/>
    <property type="match status" value="1"/>
</dbReference>
<evidence type="ECO:0000313" key="3">
    <source>
        <dbReference type="Proteomes" id="UP000032234"/>
    </source>
</evidence>
<dbReference type="STRING" id="477245.TU94_22850"/>
<dbReference type="PANTHER" id="PTHR47691:SF3">
    <property type="entry name" value="HTH-TYPE TRANSCRIPTIONAL REGULATOR RV0890C-RELATED"/>
    <property type="match status" value="1"/>
</dbReference>
<dbReference type="Gene3D" id="3.40.50.300">
    <property type="entry name" value="P-loop containing nucleotide triphosphate hydrolases"/>
    <property type="match status" value="1"/>
</dbReference>
<dbReference type="HOGENOM" id="CLU_004665_2_1_11"/>
<dbReference type="RefSeq" id="WP_044384056.1">
    <property type="nucleotide sequence ID" value="NZ_CP010849.1"/>
</dbReference>
<keyword evidence="3" id="KW-1185">Reference proteome</keyword>
<evidence type="ECO:0000313" key="2">
    <source>
        <dbReference type="EMBL" id="AJP03884.1"/>
    </source>
</evidence>
<dbReference type="AlphaFoldDB" id="A0A0C5G6J7"/>
<reference evidence="2 3" key="1">
    <citation type="submission" date="2015-02" db="EMBL/GenBank/DDBJ databases">
        <title>Genome sequence of thermotolerant Streptomyces cyaneogriseus subsp. Noncyanogenus NMWT1, the producer of nematocidal antibiotics nemadectin.</title>
        <authorList>
            <person name="Wang H."/>
            <person name="Li C."/>
            <person name="Xiang W."/>
            <person name="Wang X."/>
        </authorList>
    </citation>
    <scope>NUCLEOTIDE SEQUENCE [LARGE SCALE GENOMIC DNA]</scope>
    <source>
        <strain evidence="2 3">NMWT 1</strain>
    </source>
</reference>